<feature type="domain" description="F-box" evidence="1">
    <location>
        <begin position="47"/>
        <end position="100"/>
    </location>
</feature>
<sequence length="450" mass="52247">MEDGTPSNQVEMSQVTGYYLRSKRRRLNNDGEEISPYSQKRRYVKRKSPILTMPTEILQKIFRKMTCEELSVSVRLVNRRFKILAEDLLNSEFLLLYNRLQSSKDLVAFSLQSSSHDSDINCYSKFLSAIDILIFHYTLVRATIWRYIYYDMRKSILCMYGGKIVDDMHSVLNKLLTIKDTSGTYHVLQVLPAMVQQLCVLCKQFNISFEKGSEMPINKSPLISGAKILDILNCATNCVKTVGYERLRKNMYVTSVQYYFTNSWFVSFNIPSKKSRNMAEKMRLMFMRVRRIVNAHSEMSLENDSYERELSLQPDSSLRVKKPPNAIYTGYGEVGRSFFFYGVMNEGAYFQKFVRDYLEEDEDDDADAQATSPNLGIRFKIELTCSIELAPYDFVKKISEDITIIRELNRNAAKDEKRIFEMNMQIDCPGAANARLPSVYNMRLHHMAVS</sequence>
<proteinExistence type="predicted"/>
<dbReference type="GeneID" id="108737799"/>
<evidence type="ECO:0000313" key="3">
    <source>
        <dbReference type="RefSeq" id="XP_018326406.1"/>
    </source>
</evidence>
<dbReference type="KEGG" id="apln:108737799"/>
<dbReference type="InterPro" id="IPR001810">
    <property type="entry name" value="F-box_dom"/>
</dbReference>
<organism evidence="2 3">
    <name type="scientific">Agrilus planipennis</name>
    <name type="common">Emerald ash borer</name>
    <name type="synonym">Agrilus marcopoli</name>
    <dbReference type="NCBI Taxonomy" id="224129"/>
    <lineage>
        <taxon>Eukaryota</taxon>
        <taxon>Metazoa</taxon>
        <taxon>Ecdysozoa</taxon>
        <taxon>Arthropoda</taxon>
        <taxon>Hexapoda</taxon>
        <taxon>Insecta</taxon>
        <taxon>Pterygota</taxon>
        <taxon>Neoptera</taxon>
        <taxon>Endopterygota</taxon>
        <taxon>Coleoptera</taxon>
        <taxon>Polyphaga</taxon>
        <taxon>Elateriformia</taxon>
        <taxon>Buprestoidea</taxon>
        <taxon>Buprestidae</taxon>
        <taxon>Agrilinae</taxon>
        <taxon>Agrilus</taxon>
    </lineage>
</organism>
<evidence type="ECO:0000313" key="2">
    <source>
        <dbReference type="Proteomes" id="UP000192223"/>
    </source>
</evidence>
<dbReference type="AlphaFoldDB" id="A0A1W4WR70"/>
<protein>
    <submittedName>
        <fullName evidence="3">Uncharacterized protein LOC108737799</fullName>
    </submittedName>
</protein>
<dbReference type="RefSeq" id="XP_018326406.1">
    <property type="nucleotide sequence ID" value="XM_018470904.1"/>
</dbReference>
<dbReference type="Proteomes" id="UP000192223">
    <property type="component" value="Unplaced"/>
</dbReference>
<evidence type="ECO:0000259" key="1">
    <source>
        <dbReference type="PROSITE" id="PS50181"/>
    </source>
</evidence>
<reference evidence="3" key="1">
    <citation type="submission" date="2025-08" db="UniProtKB">
        <authorList>
            <consortium name="RefSeq"/>
        </authorList>
    </citation>
    <scope>IDENTIFICATION</scope>
    <source>
        <tissue evidence="3">Entire body</tissue>
    </source>
</reference>
<dbReference type="PROSITE" id="PS50181">
    <property type="entry name" value="FBOX"/>
    <property type="match status" value="1"/>
</dbReference>
<keyword evidence="2" id="KW-1185">Reference proteome</keyword>
<dbReference type="OrthoDB" id="6077919at2759"/>
<dbReference type="InParanoid" id="A0A1W4WR70"/>
<accession>A0A1W4WR70</accession>
<dbReference type="InterPro" id="IPR036047">
    <property type="entry name" value="F-box-like_dom_sf"/>
</dbReference>
<gene>
    <name evidence="3" type="primary">LOC108737799</name>
</gene>
<dbReference type="SUPFAM" id="SSF81383">
    <property type="entry name" value="F-box domain"/>
    <property type="match status" value="1"/>
</dbReference>
<name>A0A1W4WR70_AGRPL</name>